<dbReference type="InterPro" id="IPR058625">
    <property type="entry name" value="MdtA-like_BSH"/>
</dbReference>
<feature type="domain" description="Multidrug resistance protein MdtA-like alpha-helical hairpin" evidence="5">
    <location>
        <begin position="111"/>
        <end position="170"/>
    </location>
</feature>
<evidence type="ECO:0000256" key="4">
    <source>
        <dbReference type="SAM" id="Coils"/>
    </source>
</evidence>
<dbReference type="Pfam" id="PF25954">
    <property type="entry name" value="Beta-barrel_RND_2"/>
    <property type="match status" value="1"/>
</dbReference>
<evidence type="ECO:0000259" key="6">
    <source>
        <dbReference type="Pfam" id="PF25917"/>
    </source>
</evidence>
<evidence type="ECO:0000259" key="5">
    <source>
        <dbReference type="Pfam" id="PF25876"/>
    </source>
</evidence>
<proteinExistence type="inferred from homology"/>
<accession>A0A4R2KWM4</accession>
<feature type="coiled-coil region" evidence="4">
    <location>
        <begin position="114"/>
        <end position="172"/>
    </location>
</feature>
<keyword evidence="10" id="KW-1185">Reference proteome</keyword>
<dbReference type="SUPFAM" id="SSF111369">
    <property type="entry name" value="HlyD-like secretion proteins"/>
    <property type="match status" value="1"/>
</dbReference>
<sequence>MKKLLFGPRLWVILLATLLVFGGLFAMQWYGSKMMNESMDNRPRQTVTISAAAAKSVSWQSTLAAVGTLSPINGAALATEVSGIVERIFFDNGDSVAAGDVIMELRTAPDRAELKALEAAAELARLESERARSLVDERNISRSELDRRATELDQALAQVSAQEARIEQKRLRAPFDGRLGIRRYNVGDYVVAGDTVIELQSLERLYVDLTLPDRYSGRVEPGMQIDLLVPAIVDTSYTATINAVAPTVATETRNFALQAIVENVDGVLRSGMFARLTLPLGEPTEQVVVPGTAISYRPYGNSVFVVEDAEDTQTVSQRFVTLGDRRGDMIAVVEGLQAGETVATSGLLKLGSGVPVKIDNSIEPDASERPEPDNG</sequence>
<dbReference type="OrthoDB" id="9806939at2"/>
<keyword evidence="3" id="KW-0813">Transport</keyword>
<dbReference type="Gene3D" id="2.40.420.20">
    <property type="match status" value="1"/>
</dbReference>
<evidence type="ECO:0000313" key="10">
    <source>
        <dbReference type="Proteomes" id="UP000294980"/>
    </source>
</evidence>
<evidence type="ECO:0000259" key="7">
    <source>
        <dbReference type="Pfam" id="PF25954"/>
    </source>
</evidence>
<feature type="domain" description="Multidrug resistance protein MdtA-like barrel-sandwich hybrid" evidence="6">
    <location>
        <begin position="76"/>
        <end position="195"/>
    </location>
</feature>
<dbReference type="NCBIfam" id="TIGR01730">
    <property type="entry name" value="RND_mfp"/>
    <property type="match status" value="1"/>
</dbReference>
<dbReference type="FunFam" id="2.40.30.170:FF:000010">
    <property type="entry name" value="Efflux RND transporter periplasmic adaptor subunit"/>
    <property type="match status" value="1"/>
</dbReference>
<evidence type="ECO:0000256" key="3">
    <source>
        <dbReference type="ARBA" id="ARBA00022448"/>
    </source>
</evidence>
<dbReference type="InterPro" id="IPR006143">
    <property type="entry name" value="RND_pump_MFP"/>
</dbReference>
<dbReference type="Pfam" id="PF25967">
    <property type="entry name" value="RND-MFP_C"/>
    <property type="match status" value="1"/>
</dbReference>
<dbReference type="Gene3D" id="2.40.50.100">
    <property type="match status" value="1"/>
</dbReference>
<dbReference type="PANTHER" id="PTHR30469:SF11">
    <property type="entry name" value="BLL4320 PROTEIN"/>
    <property type="match status" value="1"/>
</dbReference>
<evidence type="ECO:0000256" key="2">
    <source>
        <dbReference type="ARBA" id="ARBA00009477"/>
    </source>
</evidence>
<keyword evidence="4" id="KW-0175">Coiled coil</keyword>
<dbReference type="GO" id="GO:1990281">
    <property type="term" value="C:efflux pump complex"/>
    <property type="evidence" value="ECO:0007669"/>
    <property type="project" value="TreeGrafter"/>
</dbReference>
<comment type="similarity">
    <text evidence="2">Belongs to the membrane fusion protein (MFP) (TC 8.A.1) family.</text>
</comment>
<reference evidence="9 10" key="1">
    <citation type="submission" date="2019-03" db="EMBL/GenBank/DDBJ databases">
        <title>Genomic Encyclopedia of Type Strains, Phase IV (KMG-IV): sequencing the most valuable type-strain genomes for metagenomic binning, comparative biology and taxonomic classification.</title>
        <authorList>
            <person name="Goeker M."/>
        </authorList>
    </citation>
    <scope>NUCLEOTIDE SEQUENCE [LARGE SCALE GENOMIC DNA]</scope>
    <source>
        <strain evidence="9 10">DSM 23344</strain>
    </source>
</reference>
<evidence type="ECO:0000259" key="8">
    <source>
        <dbReference type="Pfam" id="PF25967"/>
    </source>
</evidence>
<dbReference type="InterPro" id="IPR058627">
    <property type="entry name" value="MdtA-like_C"/>
</dbReference>
<dbReference type="GO" id="GO:0015562">
    <property type="term" value="F:efflux transmembrane transporter activity"/>
    <property type="evidence" value="ECO:0007669"/>
    <property type="project" value="TreeGrafter"/>
</dbReference>
<dbReference type="InterPro" id="IPR058792">
    <property type="entry name" value="Beta-barrel_RND_2"/>
</dbReference>
<dbReference type="InterPro" id="IPR058624">
    <property type="entry name" value="MdtA-like_HH"/>
</dbReference>
<name>A0A4R2KWM4_9GAMM</name>
<protein>
    <submittedName>
        <fullName evidence="9">Membrane fusion protein (Multidrug efflux system)</fullName>
    </submittedName>
</protein>
<feature type="domain" description="CusB-like beta-barrel" evidence="7">
    <location>
        <begin position="207"/>
        <end position="278"/>
    </location>
</feature>
<dbReference type="AlphaFoldDB" id="A0A4R2KWM4"/>
<dbReference type="RefSeq" id="WP_117316476.1">
    <property type="nucleotide sequence ID" value="NZ_QQSW01000006.1"/>
</dbReference>
<comment type="caution">
    <text evidence="9">The sequence shown here is derived from an EMBL/GenBank/DDBJ whole genome shotgun (WGS) entry which is preliminary data.</text>
</comment>
<organism evidence="9 10">
    <name type="scientific">Chromatocurvus halotolerans</name>
    <dbReference type="NCBI Taxonomy" id="1132028"/>
    <lineage>
        <taxon>Bacteria</taxon>
        <taxon>Pseudomonadati</taxon>
        <taxon>Pseudomonadota</taxon>
        <taxon>Gammaproteobacteria</taxon>
        <taxon>Cellvibrionales</taxon>
        <taxon>Halieaceae</taxon>
        <taxon>Chromatocurvus</taxon>
    </lineage>
</organism>
<evidence type="ECO:0000313" key="9">
    <source>
        <dbReference type="EMBL" id="TCO78384.1"/>
    </source>
</evidence>
<dbReference type="EMBL" id="SLWX01000001">
    <property type="protein sequence ID" value="TCO78384.1"/>
    <property type="molecule type" value="Genomic_DNA"/>
</dbReference>
<dbReference type="Gene3D" id="1.10.287.470">
    <property type="entry name" value="Helix hairpin bin"/>
    <property type="match status" value="1"/>
</dbReference>
<dbReference type="PANTHER" id="PTHR30469">
    <property type="entry name" value="MULTIDRUG RESISTANCE PROTEIN MDTA"/>
    <property type="match status" value="1"/>
</dbReference>
<evidence type="ECO:0000256" key="1">
    <source>
        <dbReference type="ARBA" id="ARBA00004196"/>
    </source>
</evidence>
<dbReference type="Gene3D" id="2.40.30.170">
    <property type="match status" value="1"/>
</dbReference>
<dbReference type="Pfam" id="PF25876">
    <property type="entry name" value="HH_MFP_RND"/>
    <property type="match status" value="1"/>
</dbReference>
<dbReference type="Pfam" id="PF25917">
    <property type="entry name" value="BSH_RND"/>
    <property type="match status" value="1"/>
</dbReference>
<dbReference type="Proteomes" id="UP000294980">
    <property type="component" value="Unassembled WGS sequence"/>
</dbReference>
<feature type="domain" description="Multidrug resistance protein MdtA-like C-terminal permuted SH3" evidence="8">
    <location>
        <begin position="287"/>
        <end position="347"/>
    </location>
</feature>
<gene>
    <name evidence="9" type="ORF">EV688_101201</name>
</gene>
<comment type="subcellular location">
    <subcellularLocation>
        <location evidence="1">Cell envelope</location>
    </subcellularLocation>
</comment>